<dbReference type="InterPro" id="IPR012914">
    <property type="entry name" value="PucR_dom"/>
</dbReference>
<dbReference type="InterPro" id="IPR042070">
    <property type="entry name" value="PucR_C-HTH_sf"/>
</dbReference>
<evidence type="ECO:0000259" key="2">
    <source>
        <dbReference type="Pfam" id="PF13556"/>
    </source>
</evidence>
<dbReference type="Pfam" id="PF13556">
    <property type="entry name" value="HTH_30"/>
    <property type="match status" value="1"/>
</dbReference>
<dbReference type="InterPro" id="IPR025736">
    <property type="entry name" value="PucR_C-HTH_dom"/>
</dbReference>
<dbReference type="EMBL" id="AP019307">
    <property type="protein sequence ID" value="BBH16763.1"/>
    <property type="molecule type" value="Genomic_DNA"/>
</dbReference>
<accession>A0A3G9IWN4</accession>
<dbReference type="InterPro" id="IPR051448">
    <property type="entry name" value="CdaR-like_regulators"/>
</dbReference>
<evidence type="ECO:0000313" key="4">
    <source>
        <dbReference type="Proteomes" id="UP000271573"/>
    </source>
</evidence>
<dbReference type="KEGG" id="nbe:Back2_10500"/>
<dbReference type="Pfam" id="PF07905">
    <property type="entry name" value="PucR"/>
    <property type="match status" value="1"/>
</dbReference>
<dbReference type="PANTHER" id="PTHR33744">
    <property type="entry name" value="CARBOHYDRATE DIACID REGULATOR"/>
    <property type="match status" value="1"/>
</dbReference>
<organism evidence="3 4">
    <name type="scientific">Nocardioides baekrokdamisoli</name>
    <dbReference type="NCBI Taxonomy" id="1804624"/>
    <lineage>
        <taxon>Bacteria</taxon>
        <taxon>Bacillati</taxon>
        <taxon>Actinomycetota</taxon>
        <taxon>Actinomycetes</taxon>
        <taxon>Propionibacteriales</taxon>
        <taxon>Nocardioidaceae</taxon>
        <taxon>Nocardioides</taxon>
    </lineage>
</organism>
<proteinExistence type="predicted"/>
<dbReference type="Proteomes" id="UP000271573">
    <property type="component" value="Chromosome"/>
</dbReference>
<dbReference type="PANTHER" id="PTHR33744:SF1">
    <property type="entry name" value="DNA-BINDING TRANSCRIPTIONAL ACTIVATOR ADER"/>
    <property type="match status" value="1"/>
</dbReference>
<evidence type="ECO:0000313" key="3">
    <source>
        <dbReference type="EMBL" id="BBH16763.1"/>
    </source>
</evidence>
<reference evidence="3 4" key="1">
    <citation type="submission" date="2018-11" db="EMBL/GenBank/DDBJ databases">
        <title>Complete genome sequence of Nocardioides baekrokdamisoli strain KCTC 39748.</title>
        <authorList>
            <person name="Kang S.W."/>
            <person name="Lee K.C."/>
            <person name="Kim K.K."/>
            <person name="Kim J.S."/>
            <person name="Kim D.S."/>
            <person name="Ko S.H."/>
            <person name="Yang S.H."/>
            <person name="Shin Y.K."/>
            <person name="Lee J.S."/>
        </authorList>
    </citation>
    <scope>NUCLEOTIDE SEQUENCE [LARGE SCALE GENOMIC DNA]</scope>
    <source>
        <strain evidence="3 4">KCTC 39748</strain>
    </source>
</reference>
<feature type="domain" description="PucR C-terminal helix-turn-helix" evidence="2">
    <location>
        <begin position="434"/>
        <end position="492"/>
    </location>
</feature>
<dbReference type="Gene3D" id="1.10.10.2840">
    <property type="entry name" value="PucR C-terminal helix-turn-helix domain"/>
    <property type="match status" value="1"/>
</dbReference>
<sequence>MTLVVKLAVLLDDRTLGLRPLVDVRRSEEIAWSATSELTDPSPFLGQGEVLLTTGLETVGWLDEWDSYVARIAAVGVLAIGLAVDLTYATAPPALIEACAAYDVGLFEVPRETTFVAVTRQVARLLQAEDESSTRAALGQQRELTQAALREDEPELLIEAVARVGQAAALVDPEGAVLVGPAGVRTDLLAADAIAEALNRIRDRGLRAAAGMSVSGGEILLHPLGVRGRPERYLVTAFEQRVTEDQRSSIVTAVALLSTSEERRRSRREAERQVRARAVELLIAGDTRTASVLLAAAGGGRLRVPSRVAVLRTRGAASRIEAALAQVESTALAGVVAAEAGEMVIVARQSRVDALVEDLAARGLRVGVGDLVPVADAARSDRAAGLALDLTTVDRAVVRWVEGVRRGVLEVLDSDRLSAFADTWLAPLDPEPELLATLRSFLAHHGSQLQVAEDLGIHRNTVRKRLDRIESLLDSSLADPQTRADGWIALQARAQ</sequence>
<dbReference type="RefSeq" id="WP_125567393.1">
    <property type="nucleotide sequence ID" value="NZ_AP019307.1"/>
</dbReference>
<name>A0A3G9IWN4_9ACTN</name>
<evidence type="ECO:0000259" key="1">
    <source>
        <dbReference type="Pfam" id="PF07905"/>
    </source>
</evidence>
<keyword evidence="4" id="KW-1185">Reference proteome</keyword>
<protein>
    <submittedName>
        <fullName evidence="3">Fis family transcriptional regulator</fullName>
    </submittedName>
</protein>
<dbReference type="AlphaFoldDB" id="A0A3G9IWN4"/>
<dbReference type="OrthoDB" id="8450798at2"/>
<feature type="domain" description="Purine catabolism PurC-like" evidence="1">
    <location>
        <begin position="28"/>
        <end position="125"/>
    </location>
</feature>
<gene>
    <name evidence="3" type="ORF">Back2_10500</name>
</gene>